<dbReference type="EMBL" id="LWDX02070163">
    <property type="protein sequence ID" value="OEL14404.1"/>
    <property type="molecule type" value="Genomic_DNA"/>
</dbReference>
<feature type="domain" description="SHSP" evidence="1">
    <location>
        <begin position="2"/>
        <end position="87"/>
    </location>
</feature>
<dbReference type="Pfam" id="PF00011">
    <property type="entry name" value="HSP20"/>
    <property type="match status" value="1"/>
</dbReference>
<evidence type="ECO:0000313" key="3">
    <source>
        <dbReference type="Proteomes" id="UP000095767"/>
    </source>
</evidence>
<dbReference type="OrthoDB" id="674236at2759"/>
<organism evidence="2 3">
    <name type="scientific">Dichanthelium oligosanthes</name>
    <dbReference type="NCBI Taxonomy" id="888268"/>
    <lineage>
        <taxon>Eukaryota</taxon>
        <taxon>Viridiplantae</taxon>
        <taxon>Streptophyta</taxon>
        <taxon>Embryophyta</taxon>
        <taxon>Tracheophyta</taxon>
        <taxon>Spermatophyta</taxon>
        <taxon>Magnoliopsida</taxon>
        <taxon>Liliopsida</taxon>
        <taxon>Poales</taxon>
        <taxon>Poaceae</taxon>
        <taxon>PACMAD clade</taxon>
        <taxon>Panicoideae</taxon>
        <taxon>Panicodae</taxon>
        <taxon>Paniceae</taxon>
        <taxon>Dichantheliinae</taxon>
        <taxon>Dichanthelium</taxon>
    </lineage>
</organism>
<dbReference type="AlphaFoldDB" id="A0A1E5UND5"/>
<gene>
    <name evidence="2" type="ORF">BAE44_0024577</name>
</gene>
<evidence type="ECO:0000313" key="2">
    <source>
        <dbReference type="EMBL" id="OEL14404.1"/>
    </source>
</evidence>
<reference evidence="2 3" key="1">
    <citation type="submission" date="2016-09" db="EMBL/GenBank/DDBJ databases">
        <title>The draft genome of Dichanthelium oligosanthes: A C3 panicoid grass species.</title>
        <authorList>
            <person name="Studer A.J."/>
            <person name="Schnable J.C."/>
            <person name="Brutnell T.P."/>
        </authorList>
    </citation>
    <scope>NUCLEOTIDE SEQUENCE [LARGE SCALE GENOMIC DNA]</scope>
    <source>
        <strain evidence="3">cv. Kellogg 1175</strain>
        <tissue evidence="2">Leaf</tissue>
    </source>
</reference>
<keyword evidence="3" id="KW-1185">Reference proteome</keyword>
<sequence length="93" mass="10406">MDDHDHINLMFDVGESTSTDKLEVAVEDQVLLIIKYKGDPNEDSPASKLNVRLLMPPGYDGKMVTASIVPVGWLQIIIAKPKHELHKIDITKK</sequence>
<comment type="caution">
    <text evidence="2">The sequence shown here is derived from an EMBL/GenBank/DDBJ whole genome shotgun (WGS) entry which is preliminary data.</text>
</comment>
<accession>A0A1E5UND5</accession>
<dbReference type="InterPro" id="IPR002068">
    <property type="entry name" value="A-crystallin/Hsp20_dom"/>
</dbReference>
<dbReference type="Proteomes" id="UP000095767">
    <property type="component" value="Unassembled WGS sequence"/>
</dbReference>
<evidence type="ECO:0000259" key="1">
    <source>
        <dbReference type="Pfam" id="PF00011"/>
    </source>
</evidence>
<name>A0A1E5UND5_9POAL</name>
<proteinExistence type="predicted"/>
<protein>
    <recommendedName>
        <fullName evidence="1">SHSP domain-containing protein</fullName>
    </recommendedName>
</protein>